<evidence type="ECO:0000256" key="1">
    <source>
        <dbReference type="SAM" id="Phobius"/>
    </source>
</evidence>
<dbReference type="KEGG" id="fas:105271750"/>
<sequence>MADAATRRKLRRNRILENSAARLQRITGQTSTKPPLEDAPILKLSSTINGTIPNESVIDSWKILSEFQDEFPPTSQGSLSNTNLLNKLHVPRRRNLEYTSNGNSEAHAHEHSFTLDQQPSFSAYAETTSKETKALKDSSLITLLSSQWIYVVLAFLVNIMIVLKGQHIFGTSIIVPFSIMIITRIFFCGSPQHSQSGSMLFAALILCNIKPEIIHRLRTPSSLLCTVCRELSFYLFSFVLIYYLFTSYQQDFEYLASNNIEIVLNHQTDI</sequence>
<dbReference type="OrthoDB" id="9895378at2759"/>
<keyword evidence="1" id="KW-0812">Transmembrane</keyword>
<organism evidence="2 3">
    <name type="scientific">Fopius arisanus</name>
    <dbReference type="NCBI Taxonomy" id="64838"/>
    <lineage>
        <taxon>Eukaryota</taxon>
        <taxon>Metazoa</taxon>
        <taxon>Ecdysozoa</taxon>
        <taxon>Arthropoda</taxon>
        <taxon>Hexapoda</taxon>
        <taxon>Insecta</taxon>
        <taxon>Pterygota</taxon>
        <taxon>Neoptera</taxon>
        <taxon>Endopterygota</taxon>
        <taxon>Hymenoptera</taxon>
        <taxon>Apocrita</taxon>
        <taxon>Ichneumonoidea</taxon>
        <taxon>Braconidae</taxon>
        <taxon>Opiinae</taxon>
        <taxon>Fopius</taxon>
    </lineage>
</organism>
<accession>A0A9R1U993</accession>
<gene>
    <name evidence="3" type="primary">LOC105271750</name>
</gene>
<dbReference type="RefSeq" id="XP_011311776.1">
    <property type="nucleotide sequence ID" value="XM_011313474.1"/>
</dbReference>
<dbReference type="GeneID" id="105271750"/>
<protein>
    <submittedName>
        <fullName evidence="3">Uncharacterized protein isoform X1</fullName>
    </submittedName>
</protein>
<keyword evidence="1" id="KW-1133">Transmembrane helix</keyword>
<dbReference type="AlphaFoldDB" id="A0A9R1U993"/>
<dbReference type="Proteomes" id="UP000694866">
    <property type="component" value="Unplaced"/>
</dbReference>
<feature type="transmembrane region" description="Helical" evidence="1">
    <location>
        <begin position="168"/>
        <end position="187"/>
    </location>
</feature>
<keyword evidence="2" id="KW-1185">Reference proteome</keyword>
<name>A0A9R1U993_9HYME</name>
<feature type="transmembrane region" description="Helical" evidence="1">
    <location>
        <begin position="140"/>
        <end position="162"/>
    </location>
</feature>
<reference evidence="3" key="1">
    <citation type="submission" date="2025-08" db="UniProtKB">
        <authorList>
            <consortium name="RefSeq"/>
        </authorList>
    </citation>
    <scope>IDENTIFICATION</scope>
    <source>
        <strain evidence="3">USDA-PBARC FA_bdor</strain>
        <tissue evidence="3">Whole organism</tissue>
    </source>
</reference>
<evidence type="ECO:0000313" key="2">
    <source>
        <dbReference type="Proteomes" id="UP000694866"/>
    </source>
</evidence>
<evidence type="ECO:0000313" key="3">
    <source>
        <dbReference type="RefSeq" id="XP_011311776.1"/>
    </source>
</evidence>
<feature type="transmembrane region" description="Helical" evidence="1">
    <location>
        <begin position="223"/>
        <end position="245"/>
    </location>
</feature>
<keyword evidence="1" id="KW-0472">Membrane</keyword>
<proteinExistence type="predicted"/>